<dbReference type="STRING" id="500635.MITSMUL_03109"/>
<dbReference type="AlphaFoldDB" id="C9KJB2"/>
<dbReference type="RefSeq" id="WP_005838959.1">
    <property type="nucleotide sequence ID" value="NZ_GG697141.2"/>
</dbReference>
<comment type="caution">
    <text evidence="1">The sequence shown here is derived from an EMBL/GenBank/DDBJ whole genome shotgun (WGS) entry which is preliminary data.</text>
</comment>
<reference evidence="1" key="1">
    <citation type="submission" date="2009-09" db="EMBL/GenBank/DDBJ databases">
        <authorList>
            <person name="Weinstock G."/>
            <person name="Sodergren E."/>
            <person name="Clifton S."/>
            <person name="Fulton L."/>
            <person name="Fulton B."/>
            <person name="Courtney L."/>
            <person name="Fronick C."/>
            <person name="Harrison M."/>
            <person name="Strong C."/>
            <person name="Farmer C."/>
            <person name="Delahaunty K."/>
            <person name="Markovic C."/>
            <person name="Hall O."/>
            <person name="Minx P."/>
            <person name="Tomlinson C."/>
            <person name="Mitreva M."/>
            <person name="Nelson J."/>
            <person name="Hou S."/>
            <person name="Wollam A."/>
            <person name="Pepin K.H."/>
            <person name="Johnson M."/>
            <person name="Bhonagiri V."/>
            <person name="Nash W.E."/>
            <person name="Warren W."/>
            <person name="Chinwalla A."/>
            <person name="Mardis E.R."/>
            <person name="Wilson R.K."/>
        </authorList>
    </citation>
    <scope>NUCLEOTIDE SEQUENCE [LARGE SCALE GENOMIC DNA]</scope>
    <source>
        <strain evidence="1">DSM 20544</strain>
    </source>
</reference>
<organism evidence="1 2">
    <name type="scientific">Mitsuokella multacida DSM 20544</name>
    <dbReference type="NCBI Taxonomy" id="500635"/>
    <lineage>
        <taxon>Bacteria</taxon>
        <taxon>Bacillati</taxon>
        <taxon>Bacillota</taxon>
        <taxon>Negativicutes</taxon>
        <taxon>Selenomonadales</taxon>
        <taxon>Selenomonadaceae</taxon>
        <taxon>Mitsuokella</taxon>
    </lineage>
</organism>
<dbReference type="Proteomes" id="UP000003671">
    <property type="component" value="Unassembled WGS sequence"/>
</dbReference>
<evidence type="ECO:0000313" key="1">
    <source>
        <dbReference type="EMBL" id="EEX69978.1"/>
    </source>
</evidence>
<protein>
    <submittedName>
        <fullName evidence="1">Uncharacterized protein</fullName>
    </submittedName>
</protein>
<gene>
    <name evidence="1" type="ORF">MITSMUL_03109</name>
</gene>
<proteinExistence type="predicted"/>
<dbReference type="GeneID" id="93480335"/>
<dbReference type="EMBL" id="ABWK02000001">
    <property type="protein sequence ID" value="EEX69978.1"/>
    <property type="molecule type" value="Genomic_DNA"/>
</dbReference>
<evidence type="ECO:0000313" key="2">
    <source>
        <dbReference type="Proteomes" id="UP000003671"/>
    </source>
</evidence>
<accession>C9KJB2</accession>
<sequence length="91" mass="10566">MKVTMDTTVYNMTIREILEDVGHRDGDYIPLSDLEWNEGTWESDCIRLGDDIENGYVPLYHLVWTDMEHGPCTAYRIDKGKKLNLETGEIE</sequence>
<keyword evidence="2" id="KW-1185">Reference proteome</keyword>
<name>C9KJB2_9FIRM</name>
<dbReference type="HOGENOM" id="CLU_2423671_0_0_9"/>